<keyword evidence="5" id="KW-0597">Phosphoprotein</keyword>
<keyword evidence="13" id="KW-0130">Cell adhesion</keyword>
<keyword evidence="17" id="KW-1015">Disulfide bond</keyword>
<dbReference type="PANTHER" id="PTHR24416">
    <property type="entry name" value="TYROSINE-PROTEIN KINASE RECEPTOR"/>
    <property type="match status" value="1"/>
</dbReference>
<keyword evidence="6" id="KW-0808">Transferase</keyword>
<feature type="binding site" evidence="25">
    <location>
        <position position="596"/>
    </location>
    <ligand>
        <name>Mg(2+)</name>
        <dbReference type="ChEBI" id="CHEBI:18420"/>
    </ligand>
</feature>
<dbReference type="GO" id="GO:0005886">
    <property type="term" value="C:plasma membrane"/>
    <property type="evidence" value="ECO:0007669"/>
    <property type="project" value="UniProtKB-SubCell"/>
</dbReference>
<feature type="binding site" evidence="25">
    <location>
        <position position="583"/>
    </location>
    <ligand>
        <name>Mg(2+)</name>
        <dbReference type="ChEBI" id="CHEBI:18420"/>
    </ligand>
</feature>
<evidence type="ECO:0000256" key="18">
    <source>
        <dbReference type="ARBA" id="ARBA00023170"/>
    </source>
</evidence>
<dbReference type="PRINTS" id="PR00109">
    <property type="entry name" value="TYRKINASE"/>
</dbReference>
<evidence type="ECO:0000313" key="33">
    <source>
        <dbReference type="Proteomes" id="UP000694389"/>
    </source>
</evidence>
<keyword evidence="15 28" id="KW-0472">Membrane</keyword>
<dbReference type="GO" id="GO:0005524">
    <property type="term" value="F:ATP binding"/>
    <property type="evidence" value="ECO:0007669"/>
    <property type="project" value="UniProtKB-UniRule"/>
</dbReference>
<evidence type="ECO:0000259" key="30">
    <source>
        <dbReference type="PROSITE" id="PS50835"/>
    </source>
</evidence>
<dbReference type="PIRSF" id="PIRSF000615">
    <property type="entry name" value="TyrPK_CSF1-R"/>
    <property type="match status" value="1"/>
</dbReference>
<comment type="similarity">
    <text evidence="2">Belongs to the protein kinase superfamily. CAMK Ser/Thr protein kinase family.</text>
</comment>
<evidence type="ECO:0000256" key="26">
    <source>
        <dbReference type="PROSITE-ProRule" id="PRU10141"/>
    </source>
</evidence>
<feature type="domain" description="Ig-like" evidence="30">
    <location>
        <begin position="9"/>
        <end position="103"/>
    </location>
</feature>
<dbReference type="PROSITE" id="PS00107">
    <property type="entry name" value="PROTEIN_KINASE_ATP"/>
    <property type="match status" value="1"/>
</dbReference>
<reference evidence="32" key="2">
    <citation type="submission" date="2025-09" db="UniProtKB">
        <authorList>
            <consortium name="Ensembl"/>
        </authorList>
    </citation>
    <scope>IDENTIFICATION</scope>
</reference>
<dbReference type="InterPro" id="IPR036179">
    <property type="entry name" value="Ig-like_dom_sf"/>
</dbReference>
<dbReference type="PANTHER" id="PTHR24416:SF279">
    <property type="entry name" value="TYROSINE-PROTEIN KINASE RECEPTOR TYRO3"/>
    <property type="match status" value="1"/>
</dbReference>
<keyword evidence="18" id="KW-0675">Receptor</keyword>
<evidence type="ECO:0000259" key="29">
    <source>
        <dbReference type="PROSITE" id="PS50011"/>
    </source>
</evidence>
<evidence type="ECO:0000256" key="4">
    <source>
        <dbReference type="ARBA" id="ARBA00022475"/>
    </source>
</evidence>
<evidence type="ECO:0000259" key="31">
    <source>
        <dbReference type="PROSITE" id="PS50853"/>
    </source>
</evidence>
<dbReference type="AlphaFoldDB" id="A0A8P4G2J8"/>
<dbReference type="GO" id="GO:0007169">
    <property type="term" value="P:cell surface receptor protein tyrosine kinase signaling pathway"/>
    <property type="evidence" value="ECO:0007669"/>
    <property type="project" value="TreeGrafter"/>
</dbReference>
<feature type="domain" description="Ig-like" evidence="30">
    <location>
        <begin position="108"/>
        <end position="142"/>
    </location>
</feature>
<evidence type="ECO:0000256" key="28">
    <source>
        <dbReference type="SAM" id="Phobius"/>
    </source>
</evidence>
<dbReference type="SUPFAM" id="SSF56112">
    <property type="entry name" value="Protein kinase-like (PK-like)"/>
    <property type="match status" value="1"/>
</dbReference>
<dbReference type="InterPro" id="IPR000719">
    <property type="entry name" value="Prot_kinase_dom"/>
</dbReference>
<evidence type="ECO:0000256" key="21">
    <source>
        <dbReference type="ARBA" id="ARBA00039486"/>
    </source>
</evidence>
<feature type="region of interest" description="Disordered" evidence="27">
    <location>
        <begin position="1"/>
        <end position="25"/>
    </location>
</feature>
<dbReference type="Gene3D" id="3.30.200.20">
    <property type="entry name" value="Phosphorylase Kinase, domain 1"/>
    <property type="match status" value="1"/>
</dbReference>
<dbReference type="GO" id="GO:0046872">
    <property type="term" value="F:metal ion binding"/>
    <property type="evidence" value="ECO:0007669"/>
    <property type="project" value="UniProtKB-KW"/>
</dbReference>
<evidence type="ECO:0000256" key="16">
    <source>
        <dbReference type="ARBA" id="ARBA00023137"/>
    </source>
</evidence>
<evidence type="ECO:0000256" key="9">
    <source>
        <dbReference type="ARBA" id="ARBA00022737"/>
    </source>
</evidence>
<dbReference type="Ensembl" id="ENSDLAT00005042793.2">
    <property type="protein sequence ID" value="ENSDLAP00005071595.1"/>
    <property type="gene ID" value="ENSDLAG00005027563.1"/>
</dbReference>
<evidence type="ECO:0000256" key="13">
    <source>
        <dbReference type="ARBA" id="ARBA00022889"/>
    </source>
</evidence>
<keyword evidence="14 28" id="KW-1133">Transmembrane helix</keyword>
<dbReference type="InterPro" id="IPR003598">
    <property type="entry name" value="Ig_sub2"/>
</dbReference>
<keyword evidence="4" id="KW-1003">Cell membrane</keyword>
<feature type="compositionally biased region" description="Polar residues" evidence="27">
    <location>
        <begin position="8"/>
        <end position="25"/>
    </location>
</feature>
<evidence type="ECO:0000256" key="24">
    <source>
        <dbReference type="PIRSR" id="PIRSR000615-2"/>
    </source>
</evidence>
<dbReference type="SMART" id="SM00060">
    <property type="entry name" value="FN3"/>
    <property type="match status" value="1"/>
</dbReference>
<feature type="binding site" evidence="24">
    <location>
        <position position="582"/>
    </location>
    <ligand>
        <name>ATP</name>
        <dbReference type="ChEBI" id="CHEBI:30616"/>
    </ligand>
</feature>
<dbReference type="InterPro" id="IPR003961">
    <property type="entry name" value="FN3_dom"/>
</dbReference>
<dbReference type="InterPro" id="IPR008266">
    <property type="entry name" value="Tyr_kinase_AS"/>
</dbReference>
<dbReference type="InterPro" id="IPR001245">
    <property type="entry name" value="Ser-Thr/Tyr_kinase_cat_dom"/>
</dbReference>
<evidence type="ECO:0000256" key="23">
    <source>
        <dbReference type="PIRSR" id="PIRSR000615-1"/>
    </source>
</evidence>
<dbReference type="GO" id="GO:0006909">
    <property type="term" value="P:phagocytosis"/>
    <property type="evidence" value="ECO:0007669"/>
    <property type="project" value="TreeGrafter"/>
</dbReference>
<comment type="catalytic activity">
    <reaction evidence="22">
        <text>L-tyrosyl-[protein] + ATP = O-phospho-L-tyrosyl-[protein] + ADP + H(+)</text>
        <dbReference type="Rhea" id="RHEA:10596"/>
        <dbReference type="Rhea" id="RHEA-COMP:10136"/>
        <dbReference type="Rhea" id="RHEA-COMP:20101"/>
        <dbReference type="ChEBI" id="CHEBI:15378"/>
        <dbReference type="ChEBI" id="CHEBI:30616"/>
        <dbReference type="ChEBI" id="CHEBI:46858"/>
        <dbReference type="ChEBI" id="CHEBI:61978"/>
        <dbReference type="ChEBI" id="CHEBI:456216"/>
        <dbReference type="EC" id="2.7.10.1"/>
    </reaction>
</comment>
<evidence type="ECO:0000256" key="19">
    <source>
        <dbReference type="ARBA" id="ARBA00023180"/>
    </source>
</evidence>
<dbReference type="SMART" id="SM00409">
    <property type="entry name" value="IG"/>
    <property type="match status" value="1"/>
</dbReference>
<dbReference type="InterPro" id="IPR036116">
    <property type="entry name" value="FN3_sf"/>
</dbReference>
<dbReference type="FunFam" id="2.60.40.10:FF:000484">
    <property type="entry name" value="Tyrosine-protein kinase receptor TYRO3"/>
    <property type="match status" value="1"/>
</dbReference>
<evidence type="ECO:0000256" key="20">
    <source>
        <dbReference type="ARBA" id="ARBA00023319"/>
    </source>
</evidence>
<evidence type="ECO:0000256" key="8">
    <source>
        <dbReference type="ARBA" id="ARBA00022729"/>
    </source>
</evidence>
<dbReference type="GeneTree" id="ENSGT00940000155879"/>
<evidence type="ECO:0000313" key="32">
    <source>
        <dbReference type="Ensembl" id="ENSDLAP00005071595.1"/>
    </source>
</evidence>
<dbReference type="Gene3D" id="1.10.510.10">
    <property type="entry name" value="Transferase(Phosphotransferase) domain 1"/>
    <property type="match status" value="1"/>
</dbReference>
<proteinExistence type="inferred from homology"/>
<evidence type="ECO:0000256" key="27">
    <source>
        <dbReference type="SAM" id="MobiDB-lite"/>
    </source>
</evidence>
<dbReference type="PROSITE" id="PS50835">
    <property type="entry name" value="IG_LIKE"/>
    <property type="match status" value="2"/>
</dbReference>
<dbReference type="GO" id="GO:0007155">
    <property type="term" value="P:cell adhesion"/>
    <property type="evidence" value="ECO:0007669"/>
    <property type="project" value="UniProtKB-KW"/>
</dbReference>
<evidence type="ECO:0000256" key="11">
    <source>
        <dbReference type="ARBA" id="ARBA00022777"/>
    </source>
</evidence>
<dbReference type="FunFam" id="3.30.200.20:FF:000111">
    <property type="entry name" value="Tyrosine-protein kinase receptor TYRO3"/>
    <property type="match status" value="1"/>
</dbReference>
<dbReference type="SUPFAM" id="SSF48726">
    <property type="entry name" value="Immunoglobulin"/>
    <property type="match status" value="2"/>
</dbReference>
<evidence type="ECO:0000256" key="7">
    <source>
        <dbReference type="ARBA" id="ARBA00022692"/>
    </source>
</evidence>
<comment type="subcellular location">
    <subcellularLocation>
        <location evidence="1">Cell membrane</location>
        <topology evidence="1">Single-pass type I membrane protein</topology>
    </subcellularLocation>
</comment>
<dbReference type="InterPro" id="IPR013098">
    <property type="entry name" value="Ig_I-set"/>
</dbReference>
<dbReference type="GO" id="GO:0007399">
    <property type="term" value="P:nervous system development"/>
    <property type="evidence" value="ECO:0007669"/>
    <property type="project" value="TreeGrafter"/>
</dbReference>
<keyword evidence="19" id="KW-0325">Glycoprotein</keyword>
<keyword evidence="12 24" id="KW-0067">ATP-binding</keyword>
<dbReference type="InterPro" id="IPR013783">
    <property type="entry name" value="Ig-like_fold"/>
</dbReference>
<evidence type="ECO:0000256" key="17">
    <source>
        <dbReference type="ARBA" id="ARBA00023157"/>
    </source>
</evidence>
<name>A0A8P4G2J8_DICLA</name>
<keyword evidence="10 24" id="KW-0547">Nucleotide-binding</keyword>
<evidence type="ECO:0000256" key="10">
    <source>
        <dbReference type="ARBA" id="ARBA00022741"/>
    </source>
</evidence>
<evidence type="ECO:0000256" key="3">
    <source>
        <dbReference type="ARBA" id="ARBA00011902"/>
    </source>
</evidence>
<dbReference type="GO" id="GO:0016477">
    <property type="term" value="P:cell migration"/>
    <property type="evidence" value="ECO:0007669"/>
    <property type="project" value="TreeGrafter"/>
</dbReference>
<keyword evidence="20" id="KW-0393">Immunoglobulin domain</keyword>
<dbReference type="SMART" id="SM00219">
    <property type="entry name" value="TyrKc"/>
    <property type="match status" value="1"/>
</dbReference>
<dbReference type="PROSITE" id="PS50853">
    <property type="entry name" value="FN3"/>
    <property type="match status" value="1"/>
</dbReference>
<sequence length="790" mass="87378">MSREVCSGPTQVTVTGHPSNQTVSQGNAARLGCAVQGVTEPDIGWMKDGEKLYSTDQMFITLGEQHWETYHSVKSVQQQDAGQYWCEVEFHGLTFSSERAWITVEGVPHLVQEPRDVSTFPNVPFNLTCAAVGPPEPVEVLWWLGGVQVGEPGPSPSVLQVQGQKLFPGSCDWLIPLWGRGLVLPAAPVGLQVLKMVDNNVTLSWKPGFTGHSELSTCILQQEVEVPPHLQVLPGLRSHCNYSVRVSCSNEVGASPFSSWLHFQTPESVAPRNLTFELSEQQLSLNWARLQDEDLQGKLLAYKVQWTLGGEPQVRTFLSVSGQLACTSVGCGPWSSPVLVLPASVQVHVQRSHVWVGLLLSLLVATVVGLLLTVLARRRGKETQFGLAFKPAGPESSVSFTAARSFNRNCAELQESTLDSLSINNDLKNKLQDVLIPERLLTLGHMLGKGEFGSVREAFLKTEDSSVQKVAVKVLKSDITSSGDIEQCLKEAAYMKDFHHPNVIQLIGVSLHRRHGQRLPIPMVVLPFMKHGDLHTFLLLSRLGEHPFDLSLQTLLQFMLDISRGMEYLSSRSIIHRDLAARNCMLDENMTVCVADFGLSKKIYSGDYYRQGSVSKLPVKWIALESLADNVYTTQSDVWAFGVTMWEIMTRGQTPYPGVENSEIYEYLIKGERLKKPPDCRDDIYEIMHSCWSPVPKCRPSFQRLVVQLEALWLSLSPASPQKEPLLYVNLEGDEGELSRGGGRGGAVGAPLAAAAEEVAARKLVLQNKSFQSFIKHLINCNNHTGTNNQ</sequence>
<dbReference type="CDD" id="cd00063">
    <property type="entry name" value="FN3"/>
    <property type="match status" value="1"/>
</dbReference>
<keyword evidence="16" id="KW-0829">Tyrosine-protein kinase</keyword>
<feature type="domain" description="Fibronectin type-III" evidence="31">
    <location>
        <begin position="187"/>
        <end position="268"/>
    </location>
</feature>
<evidence type="ECO:0000256" key="1">
    <source>
        <dbReference type="ARBA" id="ARBA00004251"/>
    </source>
</evidence>
<dbReference type="SUPFAM" id="SSF49265">
    <property type="entry name" value="Fibronectin type III"/>
    <property type="match status" value="1"/>
</dbReference>
<dbReference type="InterPro" id="IPR050122">
    <property type="entry name" value="RTK"/>
</dbReference>
<feature type="domain" description="Protein kinase" evidence="29">
    <location>
        <begin position="441"/>
        <end position="714"/>
    </location>
</feature>
<evidence type="ECO:0000256" key="14">
    <source>
        <dbReference type="ARBA" id="ARBA00022989"/>
    </source>
</evidence>
<dbReference type="Proteomes" id="UP000694389">
    <property type="component" value="Unassembled WGS sequence"/>
</dbReference>
<feature type="active site" description="Proton acceptor" evidence="23">
    <location>
        <position position="578"/>
    </location>
</feature>
<keyword evidence="11" id="KW-0418">Kinase</keyword>
<evidence type="ECO:0000256" key="22">
    <source>
        <dbReference type="ARBA" id="ARBA00051243"/>
    </source>
</evidence>
<keyword evidence="9" id="KW-0677">Repeat</keyword>
<reference evidence="32" key="1">
    <citation type="submission" date="2025-08" db="UniProtKB">
        <authorList>
            <consortium name="Ensembl"/>
        </authorList>
    </citation>
    <scope>IDENTIFICATION</scope>
</reference>
<dbReference type="InterPro" id="IPR003599">
    <property type="entry name" value="Ig_sub"/>
</dbReference>
<dbReference type="SMART" id="SM00408">
    <property type="entry name" value="IGc2"/>
    <property type="match status" value="1"/>
</dbReference>
<dbReference type="GO" id="GO:0004714">
    <property type="term" value="F:transmembrane receptor protein tyrosine kinase activity"/>
    <property type="evidence" value="ECO:0007669"/>
    <property type="project" value="UniProtKB-EC"/>
</dbReference>
<keyword evidence="33" id="KW-1185">Reference proteome</keyword>
<evidence type="ECO:0000256" key="6">
    <source>
        <dbReference type="ARBA" id="ARBA00022679"/>
    </source>
</evidence>
<keyword evidence="8" id="KW-0732">Signal</keyword>
<keyword evidence="25" id="KW-0460">Magnesium</keyword>
<dbReference type="GO" id="GO:0043235">
    <property type="term" value="C:receptor complex"/>
    <property type="evidence" value="ECO:0007669"/>
    <property type="project" value="TreeGrafter"/>
</dbReference>
<keyword evidence="7 28" id="KW-0812">Transmembrane</keyword>
<evidence type="ECO:0000256" key="15">
    <source>
        <dbReference type="ARBA" id="ARBA00023136"/>
    </source>
</evidence>
<dbReference type="Pfam" id="PF07714">
    <property type="entry name" value="PK_Tyr_Ser-Thr"/>
    <property type="match status" value="1"/>
</dbReference>
<keyword evidence="25" id="KW-0479">Metal-binding</keyword>
<organism evidence="32 33">
    <name type="scientific">Dicentrarchus labrax</name>
    <name type="common">European seabass</name>
    <name type="synonym">Morone labrax</name>
    <dbReference type="NCBI Taxonomy" id="13489"/>
    <lineage>
        <taxon>Eukaryota</taxon>
        <taxon>Metazoa</taxon>
        <taxon>Chordata</taxon>
        <taxon>Craniata</taxon>
        <taxon>Vertebrata</taxon>
        <taxon>Euteleostomi</taxon>
        <taxon>Actinopterygii</taxon>
        <taxon>Neopterygii</taxon>
        <taxon>Teleostei</taxon>
        <taxon>Neoteleostei</taxon>
        <taxon>Acanthomorphata</taxon>
        <taxon>Eupercaria</taxon>
        <taxon>Moronidae</taxon>
        <taxon>Dicentrarchus</taxon>
    </lineage>
</organism>
<feature type="transmembrane region" description="Helical" evidence="28">
    <location>
        <begin position="354"/>
        <end position="375"/>
    </location>
</feature>
<protein>
    <recommendedName>
        <fullName evidence="21">Tyrosine-protein kinase receptor TYRO3</fullName>
        <ecNumber evidence="3">2.7.10.1</ecNumber>
    </recommendedName>
</protein>
<dbReference type="InterPro" id="IPR017441">
    <property type="entry name" value="Protein_kinase_ATP_BS"/>
</dbReference>
<evidence type="ECO:0000256" key="2">
    <source>
        <dbReference type="ARBA" id="ARBA00006692"/>
    </source>
</evidence>
<dbReference type="PROSITE" id="PS50011">
    <property type="entry name" value="PROTEIN_KINASE_DOM"/>
    <property type="match status" value="1"/>
</dbReference>
<dbReference type="InterPro" id="IPR007110">
    <property type="entry name" value="Ig-like_dom"/>
</dbReference>
<dbReference type="EC" id="2.7.10.1" evidence="3"/>
<evidence type="ECO:0000256" key="5">
    <source>
        <dbReference type="ARBA" id="ARBA00022553"/>
    </source>
</evidence>
<dbReference type="Pfam" id="PF07679">
    <property type="entry name" value="I-set"/>
    <property type="match status" value="1"/>
</dbReference>
<accession>A0A8P4G2J8</accession>
<dbReference type="InterPro" id="IPR011009">
    <property type="entry name" value="Kinase-like_dom_sf"/>
</dbReference>
<dbReference type="PROSITE" id="PS00109">
    <property type="entry name" value="PROTEIN_KINASE_TYR"/>
    <property type="match status" value="1"/>
</dbReference>
<evidence type="ECO:0000256" key="12">
    <source>
        <dbReference type="ARBA" id="ARBA00022840"/>
    </source>
</evidence>
<dbReference type="Gene3D" id="2.60.40.10">
    <property type="entry name" value="Immunoglobulins"/>
    <property type="match status" value="3"/>
</dbReference>
<feature type="binding site" evidence="26">
    <location>
        <position position="473"/>
    </location>
    <ligand>
        <name>ATP</name>
        <dbReference type="ChEBI" id="CHEBI:30616"/>
    </ligand>
</feature>
<evidence type="ECO:0000256" key="25">
    <source>
        <dbReference type="PIRSR" id="PIRSR000615-3"/>
    </source>
</evidence>
<dbReference type="FunFam" id="1.10.510.10:FF:000089">
    <property type="entry name" value="Tyrosine-protein kinase receptor TYRO3"/>
    <property type="match status" value="1"/>
</dbReference>
<dbReference type="InterPro" id="IPR020635">
    <property type="entry name" value="Tyr_kinase_cat_dom"/>
</dbReference>